<feature type="domain" description="Methyltransferase type 11" evidence="1">
    <location>
        <begin position="38"/>
        <end position="130"/>
    </location>
</feature>
<proteinExistence type="predicted"/>
<comment type="caution">
    <text evidence="2">The sequence shown here is derived from an EMBL/GenBank/DDBJ whole genome shotgun (WGS) entry which is preliminary data.</text>
</comment>
<dbReference type="CDD" id="cd02440">
    <property type="entry name" value="AdoMet_MTases"/>
    <property type="match status" value="1"/>
</dbReference>
<dbReference type="GO" id="GO:0008757">
    <property type="term" value="F:S-adenosylmethionine-dependent methyltransferase activity"/>
    <property type="evidence" value="ECO:0007669"/>
    <property type="project" value="InterPro"/>
</dbReference>
<dbReference type="Pfam" id="PF08241">
    <property type="entry name" value="Methyltransf_11"/>
    <property type="match status" value="1"/>
</dbReference>
<dbReference type="AlphaFoldDB" id="A0A9X1LSR3"/>
<gene>
    <name evidence="2" type="ORF">KEC57_03795</name>
</gene>
<keyword evidence="3" id="KW-1185">Reference proteome</keyword>
<reference evidence="2" key="1">
    <citation type="submission" date="2021-04" db="EMBL/GenBank/DDBJ databases">
        <title>Microbacterium tenobrionis sp. nov. and Microbacterium allomyrinae sp. nov., isolated from larvae of Tenobrio molitor and Allomyrina dichotoma, respectively.</title>
        <authorList>
            <person name="Lee S.D."/>
        </authorList>
    </citation>
    <scope>NUCLEOTIDE SEQUENCE</scope>
    <source>
        <strain evidence="2">BWT-G7</strain>
    </source>
</reference>
<evidence type="ECO:0000313" key="3">
    <source>
        <dbReference type="Proteomes" id="UP001139354"/>
    </source>
</evidence>
<name>A0A9X1LSR3_9MICO</name>
<dbReference type="SUPFAM" id="SSF53335">
    <property type="entry name" value="S-adenosyl-L-methionine-dependent methyltransferases"/>
    <property type="match status" value="1"/>
</dbReference>
<dbReference type="InterPro" id="IPR029063">
    <property type="entry name" value="SAM-dependent_MTases_sf"/>
</dbReference>
<keyword evidence="2" id="KW-0808">Transferase</keyword>
<dbReference type="RefSeq" id="WP_229383191.1">
    <property type="nucleotide sequence ID" value="NZ_JAGTTN010000001.1"/>
</dbReference>
<dbReference type="Gene3D" id="3.40.50.150">
    <property type="entry name" value="Vaccinia Virus protein VP39"/>
    <property type="match status" value="1"/>
</dbReference>
<organism evidence="2 3">
    <name type="scientific">Microbacterium allomyrinae</name>
    <dbReference type="NCBI Taxonomy" id="2830666"/>
    <lineage>
        <taxon>Bacteria</taxon>
        <taxon>Bacillati</taxon>
        <taxon>Actinomycetota</taxon>
        <taxon>Actinomycetes</taxon>
        <taxon>Micrococcales</taxon>
        <taxon>Microbacteriaceae</taxon>
        <taxon>Microbacterium</taxon>
    </lineage>
</organism>
<dbReference type="GO" id="GO:0032259">
    <property type="term" value="P:methylation"/>
    <property type="evidence" value="ECO:0007669"/>
    <property type="project" value="UniProtKB-KW"/>
</dbReference>
<dbReference type="PANTHER" id="PTHR43591">
    <property type="entry name" value="METHYLTRANSFERASE"/>
    <property type="match status" value="1"/>
</dbReference>
<keyword evidence="2" id="KW-0489">Methyltransferase</keyword>
<protein>
    <submittedName>
        <fullName evidence="2">Methyltransferase domain-containing protein</fullName>
    </submittedName>
</protein>
<dbReference type="EMBL" id="JAGTTN010000001">
    <property type="protein sequence ID" value="MCC2031300.1"/>
    <property type="molecule type" value="Genomic_DNA"/>
</dbReference>
<dbReference type="InterPro" id="IPR013216">
    <property type="entry name" value="Methyltransf_11"/>
</dbReference>
<accession>A0A9X1LSR3</accession>
<evidence type="ECO:0000313" key="2">
    <source>
        <dbReference type="EMBL" id="MCC2031300.1"/>
    </source>
</evidence>
<dbReference type="Proteomes" id="UP001139354">
    <property type="component" value="Unassembled WGS sequence"/>
</dbReference>
<evidence type="ECO:0000259" key="1">
    <source>
        <dbReference type="Pfam" id="PF08241"/>
    </source>
</evidence>
<sequence length="253" mass="26812">MSFDVAPEAYDSFMGRFSVPLAETFAAWARLPETGRALDVGCGTGALTAVLAHRFGETEVAAVDPSTTFVEATTARLPWADVRHGAAEALPFDDDLFAATLAELVVHFMTDAATGVGEMVRVTAPEGVVATCVWDFAGHRAPQSLFFEALSSVVAGIDDESRRVGATRGDLGALLEAAGCSDVEEAELPVGVEYPSFDEWWTSYTLGVAPAGRQLAALTDADRERVRHHSMRLLPPGPFTITGTAWAARGVAP</sequence>